<sequence length="132" mass="14547">MKAFVALVFCLFFAATHQAKTIGEVCERVEKAEGCDKHSKQLERYCEDAVAEGYYKNSEACDPSLSVKSFDMPLACCCCEPPERAEELLADDTDKPVPVDTDKPVPVDTDKPVPVDTDKPVPVGMDKVMPLF</sequence>
<accession>A0A7R8WG19</accession>
<evidence type="ECO:0000313" key="3">
    <source>
        <dbReference type="EMBL" id="CAD7231022.1"/>
    </source>
</evidence>
<organism evidence="3">
    <name type="scientific">Cyprideis torosa</name>
    <dbReference type="NCBI Taxonomy" id="163714"/>
    <lineage>
        <taxon>Eukaryota</taxon>
        <taxon>Metazoa</taxon>
        <taxon>Ecdysozoa</taxon>
        <taxon>Arthropoda</taxon>
        <taxon>Crustacea</taxon>
        <taxon>Oligostraca</taxon>
        <taxon>Ostracoda</taxon>
        <taxon>Podocopa</taxon>
        <taxon>Podocopida</taxon>
        <taxon>Cytherocopina</taxon>
        <taxon>Cytheroidea</taxon>
        <taxon>Cytherideidae</taxon>
        <taxon>Cyprideis</taxon>
    </lineage>
</organism>
<gene>
    <name evidence="3" type="ORF">CTOB1V02_LOCUS8877</name>
</gene>
<feature type="chain" id="PRO_5043904878" evidence="2">
    <location>
        <begin position="20"/>
        <end position="132"/>
    </location>
</feature>
<name>A0A7R8WG19_9CRUS</name>
<evidence type="ECO:0000256" key="1">
    <source>
        <dbReference type="SAM" id="MobiDB-lite"/>
    </source>
</evidence>
<reference evidence="3" key="1">
    <citation type="submission" date="2020-11" db="EMBL/GenBank/DDBJ databases">
        <authorList>
            <person name="Tran Van P."/>
        </authorList>
    </citation>
    <scope>NUCLEOTIDE SEQUENCE</scope>
</reference>
<evidence type="ECO:0000256" key="2">
    <source>
        <dbReference type="SAM" id="SignalP"/>
    </source>
</evidence>
<feature type="region of interest" description="Disordered" evidence="1">
    <location>
        <begin position="89"/>
        <end position="122"/>
    </location>
</feature>
<feature type="non-terminal residue" evidence="3">
    <location>
        <position position="132"/>
    </location>
</feature>
<keyword evidence="2" id="KW-0732">Signal</keyword>
<dbReference type="AlphaFoldDB" id="A0A7R8WG19"/>
<feature type="signal peptide" evidence="2">
    <location>
        <begin position="1"/>
        <end position="19"/>
    </location>
</feature>
<feature type="compositionally biased region" description="Basic and acidic residues" evidence="1">
    <location>
        <begin position="89"/>
        <end position="119"/>
    </location>
</feature>
<dbReference type="EMBL" id="OB663135">
    <property type="protein sequence ID" value="CAD7231022.1"/>
    <property type="molecule type" value="Genomic_DNA"/>
</dbReference>
<protein>
    <submittedName>
        <fullName evidence="3">Uncharacterized protein</fullName>
    </submittedName>
</protein>
<proteinExistence type="predicted"/>